<evidence type="ECO:0000259" key="1">
    <source>
        <dbReference type="Pfam" id="PF13456"/>
    </source>
</evidence>
<organism evidence="2 3">
    <name type="scientific">Dipteronia dyeriana</name>
    <dbReference type="NCBI Taxonomy" id="168575"/>
    <lineage>
        <taxon>Eukaryota</taxon>
        <taxon>Viridiplantae</taxon>
        <taxon>Streptophyta</taxon>
        <taxon>Embryophyta</taxon>
        <taxon>Tracheophyta</taxon>
        <taxon>Spermatophyta</taxon>
        <taxon>Magnoliopsida</taxon>
        <taxon>eudicotyledons</taxon>
        <taxon>Gunneridae</taxon>
        <taxon>Pentapetalae</taxon>
        <taxon>rosids</taxon>
        <taxon>malvids</taxon>
        <taxon>Sapindales</taxon>
        <taxon>Sapindaceae</taxon>
        <taxon>Hippocastanoideae</taxon>
        <taxon>Acereae</taxon>
        <taxon>Dipteronia</taxon>
    </lineage>
</organism>
<dbReference type="EMBL" id="JANJYI010000001">
    <property type="protein sequence ID" value="KAK2663573.1"/>
    <property type="molecule type" value="Genomic_DNA"/>
</dbReference>
<accession>A0AAD9XQJ2</accession>
<dbReference type="PANTHER" id="PTHR47074">
    <property type="entry name" value="BNAC02G40300D PROTEIN"/>
    <property type="match status" value="1"/>
</dbReference>
<protein>
    <recommendedName>
        <fullName evidence="1">RNase H type-1 domain-containing protein</fullName>
    </recommendedName>
</protein>
<evidence type="ECO:0000313" key="2">
    <source>
        <dbReference type="EMBL" id="KAK2663573.1"/>
    </source>
</evidence>
<feature type="domain" description="RNase H type-1" evidence="1">
    <location>
        <begin position="75"/>
        <end position="171"/>
    </location>
</feature>
<dbReference type="CDD" id="cd06222">
    <property type="entry name" value="RNase_H_like"/>
    <property type="match status" value="1"/>
</dbReference>
<sequence>MVHALWSCRDIAMIRENFLLVKVLKLKDELHLFDFMLICFSYLSPTQLNAKSKVISGAPVTKWKPPDDGIWRINNDAVTCYNTQTVGLGIIIRDKAGLVKATASLKLQAMYEPLVAEVMAVWRGMCLAIDSGLVPFLIEFDSLKLIELIDKGTPSPTDVGSIISMILSFLRSSLTVVWFMCREVVIQFRIN</sequence>
<dbReference type="Pfam" id="PF13456">
    <property type="entry name" value="RVT_3"/>
    <property type="match status" value="1"/>
</dbReference>
<dbReference type="GO" id="GO:0004523">
    <property type="term" value="F:RNA-DNA hybrid ribonuclease activity"/>
    <property type="evidence" value="ECO:0007669"/>
    <property type="project" value="InterPro"/>
</dbReference>
<name>A0AAD9XQJ2_9ROSI</name>
<keyword evidence="3" id="KW-1185">Reference proteome</keyword>
<dbReference type="InterPro" id="IPR002156">
    <property type="entry name" value="RNaseH_domain"/>
</dbReference>
<dbReference type="GO" id="GO:0003676">
    <property type="term" value="F:nucleic acid binding"/>
    <property type="evidence" value="ECO:0007669"/>
    <property type="project" value="InterPro"/>
</dbReference>
<dbReference type="PANTHER" id="PTHR47074:SF48">
    <property type="entry name" value="POLYNUCLEOTIDYL TRANSFERASE, RIBONUCLEASE H-LIKE SUPERFAMILY PROTEIN"/>
    <property type="match status" value="1"/>
</dbReference>
<dbReference type="AlphaFoldDB" id="A0AAD9XQJ2"/>
<gene>
    <name evidence="2" type="ORF">Ddye_002147</name>
</gene>
<dbReference type="InterPro" id="IPR044730">
    <property type="entry name" value="RNase_H-like_dom_plant"/>
</dbReference>
<comment type="caution">
    <text evidence="2">The sequence shown here is derived from an EMBL/GenBank/DDBJ whole genome shotgun (WGS) entry which is preliminary data.</text>
</comment>
<dbReference type="SUPFAM" id="SSF53098">
    <property type="entry name" value="Ribonuclease H-like"/>
    <property type="match status" value="1"/>
</dbReference>
<evidence type="ECO:0000313" key="3">
    <source>
        <dbReference type="Proteomes" id="UP001280121"/>
    </source>
</evidence>
<reference evidence="2" key="1">
    <citation type="journal article" date="2023" name="Plant J.">
        <title>Genome sequences and population genomics provide insights into the demographic history, inbreeding, and mutation load of two 'living fossil' tree species of Dipteronia.</title>
        <authorList>
            <person name="Feng Y."/>
            <person name="Comes H.P."/>
            <person name="Chen J."/>
            <person name="Zhu S."/>
            <person name="Lu R."/>
            <person name="Zhang X."/>
            <person name="Li P."/>
            <person name="Qiu J."/>
            <person name="Olsen K.M."/>
            <person name="Qiu Y."/>
        </authorList>
    </citation>
    <scope>NUCLEOTIDE SEQUENCE</scope>
    <source>
        <strain evidence="2">KIB01</strain>
    </source>
</reference>
<dbReference type="Proteomes" id="UP001280121">
    <property type="component" value="Unassembled WGS sequence"/>
</dbReference>
<dbReference type="InterPro" id="IPR052929">
    <property type="entry name" value="RNase_H-like_EbsB-rel"/>
</dbReference>
<proteinExistence type="predicted"/>
<dbReference type="InterPro" id="IPR012337">
    <property type="entry name" value="RNaseH-like_sf"/>
</dbReference>